<evidence type="ECO:0000256" key="6">
    <source>
        <dbReference type="ARBA" id="ARBA00034247"/>
    </source>
</evidence>
<evidence type="ECO:0000256" key="3">
    <source>
        <dbReference type="ARBA" id="ARBA00022606"/>
    </source>
</evidence>
<feature type="domain" description="Phytochrome chromophore attachment site" evidence="7">
    <location>
        <begin position="151"/>
        <end position="312"/>
    </location>
</feature>
<dbReference type="SMART" id="SM00267">
    <property type="entry name" value="GGDEF"/>
    <property type="match status" value="1"/>
</dbReference>
<dbReference type="EC" id="2.7.7.65" evidence="1"/>
<sequence>MAELLDGVEEACARELMLRPSAIQPYGLLTVVDRESDQITMAAGDFGGFLGKEIAAKGGALADLAGDSLESLIARSGEPLSHIPIYLTTLNGSPRGPLVLLAHILNSDGPVVVEFIPAKDPEAFPADYQNSTPRLLSRLRGTIERISSAESLDDAFNRTTRAISQITGYDRVLLYRFLEDGTGTVVAESKTAELSSYLDHRFPASDLPTQARELYRTSRFRLIPDVNYKPAPLRALNGSDEPSLDMSHSLLRSVAPVHLQYLRNLGVSGYMSLSLLVEGELWGLIACHNSTSRVIPYETQEECCHIAELLSRQIESRQREAAFSKKAQMDAASTALLRSIVAMDQDEYALLGRGSELLDVVPAHGVAVTYQDKVAAYGTNPGDAAILHLRDALAAKMGEEGFYATHCLARDVPAARAFTPRAGGVLAIRLSVNTRALVLWFLAEQIEEIKWVGNPHESTFLDEETGKLNPRASSAVWRETVRGRSRPWLAAELAAARFFQERAAFVFQSRYVADLNESLRLANQELANLASTDGLTGLANRRIFQERLRSEWARALREEAPLSLVMLDIDYFKRYNDHYGHPAGDQCLAAVAKAIDGIAKRPGDLAARTGGEEFAVLLPATDLQGAEAMAEQLRQRITGLQLPHSLNPEGIVTVSLGVAATRPHRSDAETRHRLVLAADVALYDAKNSGRNRVCVSEI</sequence>
<evidence type="ECO:0000256" key="4">
    <source>
        <dbReference type="ARBA" id="ARBA00022991"/>
    </source>
</evidence>
<dbReference type="PROSITE" id="PS50046">
    <property type="entry name" value="PHYTOCHROME_2"/>
    <property type="match status" value="1"/>
</dbReference>
<dbReference type="InterPro" id="IPR016132">
    <property type="entry name" value="Phyto_chromo_attachment"/>
</dbReference>
<dbReference type="RefSeq" id="WP_367575377.1">
    <property type="nucleotide sequence ID" value="NZ_JARHUD010000008.1"/>
</dbReference>
<organism evidence="9 10">
    <name type="scientific">Aquibaculum arenosum</name>
    <dbReference type="NCBI Taxonomy" id="3032591"/>
    <lineage>
        <taxon>Bacteria</taxon>
        <taxon>Pseudomonadati</taxon>
        <taxon>Pseudomonadota</taxon>
        <taxon>Alphaproteobacteria</taxon>
        <taxon>Rhodospirillales</taxon>
        <taxon>Rhodovibrionaceae</taxon>
        <taxon>Aquibaculum</taxon>
    </lineage>
</organism>
<evidence type="ECO:0000256" key="5">
    <source>
        <dbReference type="ARBA" id="ARBA00023170"/>
    </source>
</evidence>
<protein>
    <recommendedName>
        <fullName evidence="1">diguanylate cyclase</fullName>
        <ecNumber evidence="1">2.7.7.65</ecNumber>
    </recommendedName>
</protein>
<dbReference type="InterPro" id="IPR013654">
    <property type="entry name" value="PAS_2"/>
</dbReference>
<dbReference type="Pfam" id="PF00360">
    <property type="entry name" value="PHY"/>
    <property type="match status" value="1"/>
</dbReference>
<dbReference type="Pfam" id="PF00990">
    <property type="entry name" value="GGDEF"/>
    <property type="match status" value="1"/>
</dbReference>
<dbReference type="CDD" id="cd01949">
    <property type="entry name" value="GGDEF"/>
    <property type="match status" value="1"/>
</dbReference>
<dbReference type="NCBIfam" id="TIGR00254">
    <property type="entry name" value="GGDEF"/>
    <property type="match status" value="1"/>
</dbReference>
<dbReference type="Pfam" id="PF01590">
    <property type="entry name" value="GAF"/>
    <property type="match status" value="1"/>
</dbReference>
<dbReference type="InterPro" id="IPR013515">
    <property type="entry name" value="Phytochrome_cen-reg"/>
</dbReference>
<keyword evidence="2" id="KW-0600">Photoreceptor protein</keyword>
<dbReference type="PANTHER" id="PTHR45138:SF9">
    <property type="entry name" value="DIGUANYLATE CYCLASE DGCM-RELATED"/>
    <property type="match status" value="1"/>
</dbReference>
<evidence type="ECO:0000256" key="1">
    <source>
        <dbReference type="ARBA" id="ARBA00012528"/>
    </source>
</evidence>
<dbReference type="GO" id="GO:0052621">
    <property type="term" value="F:diguanylate cyclase activity"/>
    <property type="evidence" value="ECO:0007669"/>
    <property type="project" value="UniProtKB-EC"/>
</dbReference>
<dbReference type="SUPFAM" id="SSF55073">
    <property type="entry name" value="Nucleotide cyclase"/>
    <property type="match status" value="1"/>
</dbReference>
<dbReference type="Pfam" id="PF08446">
    <property type="entry name" value="PAS_2"/>
    <property type="match status" value="1"/>
</dbReference>
<evidence type="ECO:0000259" key="8">
    <source>
        <dbReference type="PROSITE" id="PS50887"/>
    </source>
</evidence>
<evidence type="ECO:0000256" key="2">
    <source>
        <dbReference type="ARBA" id="ARBA00022543"/>
    </source>
</evidence>
<keyword evidence="9" id="KW-0808">Transferase</keyword>
<comment type="caution">
    <text evidence="9">The sequence shown here is derived from an EMBL/GenBank/DDBJ whole genome shotgun (WGS) entry which is preliminary data.</text>
</comment>
<dbReference type="InterPro" id="IPR043150">
    <property type="entry name" value="Phytochrome_PHY_sf"/>
</dbReference>
<reference evidence="9 10" key="1">
    <citation type="submission" date="2023-03" db="EMBL/GenBank/DDBJ databases">
        <title>Fodinicurvata sp. CAU 1616 isolated from sea sendiment.</title>
        <authorList>
            <person name="Kim W."/>
        </authorList>
    </citation>
    <scope>NUCLEOTIDE SEQUENCE [LARGE SCALE GENOMIC DNA]</scope>
    <source>
        <strain evidence="9 10">CAU 1616</strain>
    </source>
</reference>
<dbReference type="InterPro" id="IPR029787">
    <property type="entry name" value="Nucleotide_cyclase"/>
</dbReference>
<keyword evidence="9" id="KW-0548">Nucleotidyltransferase</keyword>
<dbReference type="EMBL" id="JARHUD010000008">
    <property type="protein sequence ID" value="MDF2096931.1"/>
    <property type="molecule type" value="Genomic_DNA"/>
</dbReference>
<dbReference type="InterPro" id="IPR000160">
    <property type="entry name" value="GGDEF_dom"/>
</dbReference>
<accession>A0ABT5YPP7</accession>
<dbReference type="PANTHER" id="PTHR45138">
    <property type="entry name" value="REGULATORY COMPONENTS OF SENSORY TRANSDUCTION SYSTEM"/>
    <property type="match status" value="1"/>
</dbReference>
<proteinExistence type="predicted"/>
<dbReference type="PRINTS" id="PR01033">
    <property type="entry name" value="PHYTOCHROME"/>
</dbReference>
<feature type="domain" description="GGDEF" evidence="8">
    <location>
        <begin position="560"/>
        <end position="698"/>
    </location>
</feature>
<dbReference type="SMART" id="SM00065">
    <property type="entry name" value="GAF"/>
    <property type="match status" value="1"/>
</dbReference>
<dbReference type="Proteomes" id="UP001215503">
    <property type="component" value="Unassembled WGS sequence"/>
</dbReference>
<dbReference type="InterPro" id="IPR003018">
    <property type="entry name" value="GAF"/>
</dbReference>
<dbReference type="SUPFAM" id="SSF55785">
    <property type="entry name" value="PYP-like sensor domain (PAS domain)"/>
    <property type="match status" value="1"/>
</dbReference>
<dbReference type="Gene3D" id="3.30.450.40">
    <property type="match status" value="1"/>
</dbReference>
<dbReference type="PROSITE" id="PS50887">
    <property type="entry name" value="GGDEF"/>
    <property type="match status" value="1"/>
</dbReference>
<gene>
    <name evidence="9" type="ORF">P2G67_13190</name>
</gene>
<keyword evidence="3" id="KW-0716">Sensory transduction</keyword>
<dbReference type="InterPro" id="IPR029016">
    <property type="entry name" value="GAF-like_dom_sf"/>
</dbReference>
<comment type="catalytic activity">
    <reaction evidence="6">
        <text>2 GTP = 3',3'-c-di-GMP + 2 diphosphate</text>
        <dbReference type="Rhea" id="RHEA:24898"/>
        <dbReference type="ChEBI" id="CHEBI:33019"/>
        <dbReference type="ChEBI" id="CHEBI:37565"/>
        <dbReference type="ChEBI" id="CHEBI:58805"/>
        <dbReference type="EC" id="2.7.7.65"/>
    </reaction>
</comment>
<dbReference type="Gene3D" id="3.30.450.270">
    <property type="match status" value="1"/>
</dbReference>
<dbReference type="Gene3D" id="3.30.70.270">
    <property type="match status" value="1"/>
</dbReference>
<dbReference type="Gene3D" id="3.30.450.20">
    <property type="entry name" value="PAS domain"/>
    <property type="match status" value="1"/>
</dbReference>
<keyword evidence="5" id="KW-0675">Receptor</keyword>
<dbReference type="InterPro" id="IPR035965">
    <property type="entry name" value="PAS-like_dom_sf"/>
</dbReference>
<name>A0ABT5YPP7_9PROT</name>
<keyword evidence="10" id="KW-1185">Reference proteome</keyword>
<evidence type="ECO:0000313" key="10">
    <source>
        <dbReference type="Proteomes" id="UP001215503"/>
    </source>
</evidence>
<keyword evidence="4" id="KW-0157">Chromophore</keyword>
<evidence type="ECO:0000259" key="7">
    <source>
        <dbReference type="PROSITE" id="PS50046"/>
    </source>
</evidence>
<dbReference type="InterPro" id="IPR043128">
    <property type="entry name" value="Rev_trsase/Diguanyl_cyclase"/>
</dbReference>
<dbReference type="SUPFAM" id="SSF55781">
    <property type="entry name" value="GAF domain-like"/>
    <property type="match status" value="2"/>
</dbReference>
<evidence type="ECO:0000313" key="9">
    <source>
        <dbReference type="EMBL" id="MDF2096931.1"/>
    </source>
</evidence>
<dbReference type="InterPro" id="IPR001294">
    <property type="entry name" value="Phytochrome"/>
</dbReference>
<dbReference type="InterPro" id="IPR050469">
    <property type="entry name" value="Diguanylate_Cyclase"/>
</dbReference>